<evidence type="ECO:0000259" key="2">
    <source>
        <dbReference type="Pfam" id="PF18205"/>
    </source>
</evidence>
<evidence type="ECO:0000256" key="1">
    <source>
        <dbReference type="SAM" id="SignalP"/>
    </source>
</evidence>
<comment type="caution">
    <text evidence="3">The sequence shown here is derived from an EMBL/GenBank/DDBJ whole genome shotgun (WGS) entry which is preliminary data.</text>
</comment>
<gene>
    <name evidence="3" type="ORF">H5P27_15385</name>
</gene>
<keyword evidence="4" id="KW-1185">Reference proteome</keyword>
<evidence type="ECO:0000313" key="3">
    <source>
        <dbReference type="EMBL" id="MBC2607435.1"/>
    </source>
</evidence>
<protein>
    <submittedName>
        <fullName evidence="3">VPDSG-CTERM sorting domain-containing protein</fullName>
    </submittedName>
</protein>
<dbReference type="Pfam" id="PF18205">
    <property type="entry name" value="VPDSG-CTERM"/>
    <property type="match status" value="1"/>
</dbReference>
<dbReference type="Proteomes" id="UP000526501">
    <property type="component" value="Unassembled WGS sequence"/>
</dbReference>
<dbReference type="NCBIfam" id="TIGR03778">
    <property type="entry name" value="VPDSG_CTERM"/>
    <property type="match status" value="1"/>
</dbReference>
<proteinExistence type="predicted"/>
<organism evidence="3 4">
    <name type="scientific">Pelagicoccus albus</name>
    <dbReference type="NCBI Taxonomy" id="415222"/>
    <lineage>
        <taxon>Bacteria</taxon>
        <taxon>Pseudomonadati</taxon>
        <taxon>Verrucomicrobiota</taxon>
        <taxon>Opitutia</taxon>
        <taxon>Puniceicoccales</taxon>
        <taxon>Pelagicoccaceae</taxon>
        <taxon>Pelagicoccus</taxon>
    </lineage>
</organism>
<evidence type="ECO:0000313" key="4">
    <source>
        <dbReference type="Proteomes" id="UP000526501"/>
    </source>
</evidence>
<accession>A0A7X1B861</accession>
<keyword evidence="1" id="KW-0732">Signal</keyword>
<name>A0A7X1B861_9BACT</name>
<dbReference type="AlphaFoldDB" id="A0A7X1B861"/>
<dbReference type="InterPro" id="IPR022288">
    <property type="entry name" value="VPDSG_CTERM"/>
</dbReference>
<feature type="domain" description="VPDSG-CTERM protein sorting" evidence="2">
    <location>
        <begin position="203"/>
        <end position="226"/>
    </location>
</feature>
<feature type="chain" id="PRO_5030658271" evidence="1">
    <location>
        <begin position="22"/>
        <end position="227"/>
    </location>
</feature>
<reference evidence="3 4" key="1">
    <citation type="submission" date="2020-07" db="EMBL/GenBank/DDBJ databases">
        <authorList>
            <person name="Feng X."/>
        </authorList>
    </citation>
    <scope>NUCLEOTIDE SEQUENCE [LARGE SCALE GENOMIC DNA]</scope>
    <source>
        <strain evidence="3 4">JCM23202</strain>
    </source>
</reference>
<dbReference type="EMBL" id="JACHVC010000013">
    <property type="protein sequence ID" value="MBC2607435.1"/>
    <property type="molecule type" value="Genomic_DNA"/>
</dbReference>
<feature type="signal peptide" evidence="1">
    <location>
        <begin position="1"/>
        <end position="21"/>
    </location>
</feature>
<dbReference type="RefSeq" id="WP_185661324.1">
    <property type="nucleotide sequence ID" value="NZ_CAWPOO010000013.1"/>
</dbReference>
<sequence length="227" mass="23481">MKLLKIASLASALALAAASHAAIITLTDESIFDSQTSSLSYQDFSAGSGTDVDGIGDTLNTANATAVTGPVIPGLEFSVSGGNGLVVTHPGFFGTKSRAVGANTFVESLFITFDSGQTAVGLGLLSLLDQSIFKVSVFDTSNNLLSMFDTGPVNNTGDSTFLGLIANGTDLIGSINLDSYDDQAELVDMVKFGTATPETIKIPDHSSTAILAGISFLGLFIARRRMK</sequence>